<comment type="caution">
    <text evidence="1">The sequence shown here is derived from an EMBL/GenBank/DDBJ whole genome shotgun (WGS) entry which is preliminary data.</text>
</comment>
<name>A0A919TBX0_9ACTN</name>
<evidence type="ECO:0000313" key="2">
    <source>
        <dbReference type="Proteomes" id="UP000677082"/>
    </source>
</evidence>
<sequence length="113" mass="12874">MGLDVELCRIEQAGTSQRHRRTVELAMVGDTRFRFAEAVQRAQHGGSTPMLDRIDLYGTLELSWDEMPQFLGELDHLLAIAEDDREREVLEAVYGLGERCRDDRSLALRLIGD</sequence>
<dbReference type="AlphaFoldDB" id="A0A919TBX0"/>
<dbReference type="Proteomes" id="UP000677082">
    <property type="component" value="Unassembled WGS sequence"/>
</dbReference>
<dbReference type="EMBL" id="BOQN01000043">
    <property type="protein sequence ID" value="GIM91286.1"/>
    <property type="molecule type" value="Genomic_DNA"/>
</dbReference>
<organism evidence="1 2">
    <name type="scientific">Paractinoplanes toevensis</name>
    <dbReference type="NCBI Taxonomy" id="571911"/>
    <lineage>
        <taxon>Bacteria</taxon>
        <taxon>Bacillati</taxon>
        <taxon>Actinomycetota</taxon>
        <taxon>Actinomycetes</taxon>
        <taxon>Micromonosporales</taxon>
        <taxon>Micromonosporaceae</taxon>
        <taxon>Paractinoplanes</taxon>
    </lineage>
</organism>
<evidence type="ECO:0000313" key="1">
    <source>
        <dbReference type="EMBL" id="GIM91286.1"/>
    </source>
</evidence>
<gene>
    <name evidence="1" type="ORF">Ato02nite_030790</name>
</gene>
<protein>
    <submittedName>
        <fullName evidence="1">Uncharacterized protein</fullName>
    </submittedName>
</protein>
<reference evidence="1 2" key="1">
    <citation type="submission" date="2021-03" db="EMBL/GenBank/DDBJ databases">
        <title>Whole genome shotgun sequence of Actinoplanes toevensis NBRC 105298.</title>
        <authorList>
            <person name="Komaki H."/>
            <person name="Tamura T."/>
        </authorList>
    </citation>
    <scope>NUCLEOTIDE SEQUENCE [LARGE SCALE GENOMIC DNA]</scope>
    <source>
        <strain evidence="1 2">NBRC 105298</strain>
    </source>
</reference>
<dbReference type="RefSeq" id="WP_213007195.1">
    <property type="nucleotide sequence ID" value="NZ_BOQN01000043.1"/>
</dbReference>
<accession>A0A919TBX0</accession>
<proteinExistence type="predicted"/>
<keyword evidence="2" id="KW-1185">Reference proteome</keyword>